<protein>
    <submittedName>
        <fullName evidence="2">Uncharacterized protein</fullName>
    </submittedName>
</protein>
<accession>A0A381RVY3</accession>
<evidence type="ECO:0000313" key="2">
    <source>
        <dbReference type="EMBL" id="SUZ95281.1"/>
    </source>
</evidence>
<dbReference type="AlphaFoldDB" id="A0A381RVY3"/>
<sequence>MMDVKELTFTVFDLDEVGGPGAVVLCDVHLDRLKAPKGWALVDARTGGNLIQLPERPITREEAADRIVGPVADVAPIRPVEAAVHPLASARTARSRPEPAQMPSAAETPMLARAFLGVDRHPAAPSDESDPAVDPFGDQSWDQRDQREVLDEQDDDGQFIFGGEPGA</sequence>
<name>A0A381RVY3_9ZZZZ</name>
<feature type="region of interest" description="Disordered" evidence="1">
    <location>
        <begin position="121"/>
        <end position="167"/>
    </location>
</feature>
<feature type="compositionally biased region" description="Basic and acidic residues" evidence="1">
    <location>
        <begin position="141"/>
        <end position="150"/>
    </location>
</feature>
<dbReference type="EMBL" id="UINC01002311">
    <property type="protein sequence ID" value="SUZ95281.1"/>
    <property type="molecule type" value="Genomic_DNA"/>
</dbReference>
<reference evidence="2" key="1">
    <citation type="submission" date="2018-05" db="EMBL/GenBank/DDBJ databases">
        <authorList>
            <person name="Lanie J.A."/>
            <person name="Ng W.-L."/>
            <person name="Kazmierczak K.M."/>
            <person name="Andrzejewski T.M."/>
            <person name="Davidsen T.M."/>
            <person name="Wayne K.J."/>
            <person name="Tettelin H."/>
            <person name="Glass J.I."/>
            <person name="Rusch D."/>
            <person name="Podicherti R."/>
            <person name="Tsui H.-C.T."/>
            <person name="Winkler M.E."/>
        </authorList>
    </citation>
    <scope>NUCLEOTIDE SEQUENCE</scope>
</reference>
<proteinExistence type="predicted"/>
<organism evidence="2">
    <name type="scientific">marine metagenome</name>
    <dbReference type="NCBI Taxonomy" id="408172"/>
    <lineage>
        <taxon>unclassified sequences</taxon>
        <taxon>metagenomes</taxon>
        <taxon>ecological metagenomes</taxon>
    </lineage>
</organism>
<evidence type="ECO:0000256" key="1">
    <source>
        <dbReference type="SAM" id="MobiDB-lite"/>
    </source>
</evidence>
<gene>
    <name evidence="2" type="ORF">METZ01_LOCUS48135</name>
</gene>